<evidence type="ECO:0000256" key="8">
    <source>
        <dbReference type="SAM" id="Phobius"/>
    </source>
</evidence>
<keyword evidence="8" id="KW-0472">Membrane</keyword>
<keyword evidence="8" id="KW-0812">Transmembrane</keyword>
<evidence type="ECO:0000256" key="4">
    <source>
        <dbReference type="ARBA" id="ARBA00022777"/>
    </source>
</evidence>
<feature type="transmembrane region" description="Helical" evidence="8">
    <location>
        <begin position="442"/>
        <end position="461"/>
    </location>
</feature>
<feature type="coiled-coil region" evidence="7">
    <location>
        <begin position="405"/>
        <end position="439"/>
    </location>
</feature>
<keyword evidence="7" id="KW-0175">Coiled coil</keyword>
<dbReference type="SUPFAM" id="SSF48452">
    <property type="entry name" value="TPR-like"/>
    <property type="match status" value="2"/>
</dbReference>
<dbReference type="Pfam" id="PF13424">
    <property type="entry name" value="TPR_12"/>
    <property type="match status" value="1"/>
</dbReference>
<dbReference type="SMART" id="SM00028">
    <property type="entry name" value="TPR"/>
    <property type="match status" value="2"/>
</dbReference>
<dbReference type="InterPro" id="IPR011990">
    <property type="entry name" value="TPR-like_helical_dom_sf"/>
</dbReference>
<accession>A0A1M6JL02</accession>
<dbReference type="Pfam" id="PF13181">
    <property type="entry name" value="TPR_8"/>
    <property type="match status" value="1"/>
</dbReference>
<feature type="domain" description="Histidine kinase/HSP90-like ATPase" evidence="9">
    <location>
        <begin position="579"/>
        <end position="665"/>
    </location>
</feature>
<dbReference type="PANTHER" id="PTHR24421:SF10">
    <property type="entry name" value="NITRATE_NITRITE SENSOR PROTEIN NARQ"/>
    <property type="match status" value="1"/>
</dbReference>
<comment type="catalytic activity">
    <reaction evidence="1">
        <text>ATP + protein L-histidine = ADP + protein N-phospho-L-histidine.</text>
        <dbReference type="EC" id="2.7.13.3"/>
    </reaction>
</comment>
<evidence type="ECO:0000256" key="5">
    <source>
        <dbReference type="ARBA" id="ARBA00023012"/>
    </source>
</evidence>
<keyword evidence="6" id="KW-0802">TPR repeat</keyword>
<dbReference type="SUPFAM" id="SSF55874">
    <property type="entry name" value="ATPase domain of HSP90 chaperone/DNA topoisomerase II/histidine kinase"/>
    <property type="match status" value="1"/>
</dbReference>
<evidence type="ECO:0000313" key="10">
    <source>
        <dbReference type="EMBL" id="SHJ47369.1"/>
    </source>
</evidence>
<dbReference type="OrthoDB" id="977000at2"/>
<dbReference type="Gene3D" id="3.30.565.10">
    <property type="entry name" value="Histidine kinase-like ATPase, C-terminal domain"/>
    <property type="match status" value="1"/>
</dbReference>
<dbReference type="RefSeq" id="WP_073319929.1">
    <property type="nucleotide sequence ID" value="NZ_FQYP01000009.1"/>
</dbReference>
<reference evidence="11" key="1">
    <citation type="submission" date="2016-11" db="EMBL/GenBank/DDBJ databases">
        <authorList>
            <person name="Varghese N."/>
            <person name="Submissions S."/>
        </authorList>
    </citation>
    <scope>NUCLEOTIDE SEQUENCE [LARGE SCALE GENOMIC DNA]</scope>
    <source>
        <strain evidence="11">DSM 22623</strain>
    </source>
</reference>
<dbReference type="PROSITE" id="PS50005">
    <property type="entry name" value="TPR"/>
    <property type="match status" value="1"/>
</dbReference>
<dbReference type="InterPro" id="IPR003594">
    <property type="entry name" value="HATPase_dom"/>
</dbReference>
<dbReference type="Proteomes" id="UP000184432">
    <property type="component" value="Unassembled WGS sequence"/>
</dbReference>
<evidence type="ECO:0000313" key="11">
    <source>
        <dbReference type="Proteomes" id="UP000184432"/>
    </source>
</evidence>
<dbReference type="AlphaFoldDB" id="A0A1M6JL02"/>
<dbReference type="Pfam" id="PF02518">
    <property type="entry name" value="HATPase_c"/>
    <property type="match status" value="1"/>
</dbReference>
<dbReference type="GO" id="GO:0000160">
    <property type="term" value="P:phosphorelay signal transduction system"/>
    <property type="evidence" value="ECO:0007669"/>
    <property type="project" value="UniProtKB-KW"/>
</dbReference>
<keyword evidence="11" id="KW-1185">Reference proteome</keyword>
<sequence length="666" mass="77546">MRFKCRFFLYIQFVILIFACTTKEQEVVSENPEIEPIAVQTKLGNDKSLSVAERKRHLEKANDLINALPNDTTKIAEIHGLSVDYFFLKDYVQYRVLNEKALELSKLLKDSSAIAKSYSNIGIFYRPNNPEIAYKNFYESKKIYDAFENNRHRDPKSFAYNYGKVLIDLFRIKRMSKDYVESESLTIKAIELFKLSENKRYVSFCYTNLGIIAKYLGRYDQAVAYHNKAIEADLGTNREIEQTLISLNNIGTTYKSQKKYSKAKETYVKALEYKEFLKKDPRRYALLTDNLAYVDFLSNNLAEIPDLFYEALKVRDSIGDRDGLTTSYFHLAEYFESTGNDSISRIYGYLTENLAKELNHNEELLKSYQILSKVSSPKEGLQYAEAYIQLNDSLVKEERLFRDKIARIQFETEEKEQQIVEKEAQIVEKEAQIATVENQNTIYLLGMLLLVMGITFAIYFFRQRTKYLAQQNQMVQFQASYETETRISKRLHDELGNDIFQVMLQYQNDPHDSQILEKLNTTYARARDISRENNEFDIDESFPEELSDMLKNYTKNGIQLLVRGLDKVDWQGFEAPVKITVYRVLQELMTNMQKHSQASMVVLVFNQDNNTLHIKYSDNGVGIDKTQLQSKNGLHNTEKRIRAIDGTLIFESEKEKGFKADIKIPA</sequence>
<dbReference type="STRING" id="570521.SAMN04488508_109123"/>
<protein>
    <recommendedName>
        <fullName evidence="2">histidine kinase</fullName>
        <ecNumber evidence="2">2.7.13.3</ecNumber>
    </recommendedName>
</protein>
<dbReference type="InterPro" id="IPR050482">
    <property type="entry name" value="Sensor_HK_TwoCompSys"/>
</dbReference>
<evidence type="ECO:0000259" key="9">
    <source>
        <dbReference type="Pfam" id="PF02518"/>
    </source>
</evidence>
<dbReference type="GO" id="GO:0004673">
    <property type="term" value="F:protein histidine kinase activity"/>
    <property type="evidence" value="ECO:0007669"/>
    <property type="project" value="UniProtKB-EC"/>
</dbReference>
<name>A0A1M6JL02_9FLAO</name>
<keyword evidence="4" id="KW-0418">Kinase</keyword>
<evidence type="ECO:0000256" key="2">
    <source>
        <dbReference type="ARBA" id="ARBA00012438"/>
    </source>
</evidence>
<keyword evidence="3" id="KW-0808">Transferase</keyword>
<gene>
    <name evidence="10" type="ORF">SAMN04488508_109123</name>
</gene>
<dbReference type="PROSITE" id="PS51257">
    <property type="entry name" value="PROKAR_LIPOPROTEIN"/>
    <property type="match status" value="1"/>
</dbReference>
<dbReference type="CDD" id="cd16917">
    <property type="entry name" value="HATPase_UhpB-NarQ-NarX-like"/>
    <property type="match status" value="1"/>
</dbReference>
<dbReference type="InterPro" id="IPR036890">
    <property type="entry name" value="HATPase_C_sf"/>
</dbReference>
<feature type="repeat" description="TPR" evidence="6">
    <location>
        <begin position="244"/>
        <end position="277"/>
    </location>
</feature>
<dbReference type="EMBL" id="FQYP01000009">
    <property type="protein sequence ID" value="SHJ47369.1"/>
    <property type="molecule type" value="Genomic_DNA"/>
</dbReference>
<evidence type="ECO:0000256" key="7">
    <source>
        <dbReference type="SAM" id="Coils"/>
    </source>
</evidence>
<dbReference type="EC" id="2.7.13.3" evidence="2"/>
<organism evidence="10 11">
    <name type="scientific">Aquimarina spongiae</name>
    <dbReference type="NCBI Taxonomy" id="570521"/>
    <lineage>
        <taxon>Bacteria</taxon>
        <taxon>Pseudomonadati</taxon>
        <taxon>Bacteroidota</taxon>
        <taxon>Flavobacteriia</taxon>
        <taxon>Flavobacteriales</taxon>
        <taxon>Flavobacteriaceae</taxon>
        <taxon>Aquimarina</taxon>
    </lineage>
</organism>
<evidence type="ECO:0000256" key="1">
    <source>
        <dbReference type="ARBA" id="ARBA00000085"/>
    </source>
</evidence>
<dbReference type="InterPro" id="IPR019734">
    <property type="entry name" value="TPR_rpt"/>
</dbReference>
<dbReference type="Gene3D" id="1.25.40.10">
    <property type="entry name" value="Tetratricopeptide repeat domain"/>
    <property type="match status" value="2"/>
</dbReference>
<keyword evidence="5" id="KW-0902">Two-component regulatory system</keyword>
<proteinExistence type="predicted"/>
<dbReference type="PANTHER" id="PTHR24421">
    <property type="entry name" value="NITRATE/NITRITE SENSOR PROTEIN NARX-RELATED"/>
    <property type="match status" value="1"/>
</dbReference>
<keyword evidence="8" id="KW-1133">Transmembrane helix</keyword>
<evidence type="ECO:0000256" key="3">
    <source>
        <dbReference type="ARBA" id="ARBA00022679"/>
    </source>
</evidence>
<evidence type="ECO:0000256" key="6">
    <source>
        <dbReference type="PROSITE-ProRule" id="PRU00339"/>
    </source>
</evidence>